<dbReference type="InterPro" id="IPR007471">
    <property type="entry name" value="N-end_Aminoacyl_Trfase_N"/>
</dbReference>
<evidence type="ECO:0000313" key="8">
    <source>
        <dbReference type="EMBL" id="TIA87501.1"/>
    </source>
</evidence>
<dbReference type="AlphaFoldDB" id="A0A4T0FH45"/>
<evidence type="ECO:0000256" key="5">
    <source>
        <dbReference type="SAM" id="MobiDB-lite"/>
    </source>
</evidence>
<evidence type="ECO:0000313" key="9">
    <source>
        <dbReference type="Proteomes" id="UP000310189"/>
    </source>
</evidence>
<dbReference type="Pfam" id="PF04376">
    <property type="entry name" value="ATE_N"/>
    <property type="match status" value="1"/>
</dbReference>
<reference evidence="8 9" key="1">
    <citation type="submission" date="2019-03" db="EMBL/GenBank/DDBJ databases">
        <title>Sequencing 23 genomes of Wallemia ichthyophaga.</title>
        <authorList>
            <person name="Gostincar C."/>
        </authorList>
    </citation>
    <scope>NUCLEOTIDE SEQUENCE [LARGE SCALE GENOMIC DNA]</scope>
    <source>
        <strain evidence="8 9">EXF-5753</strain>
    </source>
</reference>
<evidence type="ECO:0000259" key="7">
    <source>
        <dbReference type="Pfam" id="PF04377"/>
    </source>
</evidence>
<feature type="region of interest" description="Disordered" evidence="5">
    <location>
        <begin position="391"/>
        <end position="423"/>
    </location>
</feature>
<dbReference type="GO" id="GO:0005737">
    <property type="term" value="C:cytoplasm"/>
    <property type="evidence" value="ECO:0007669"/>
    <property type="project" value="TreeGrafter"/>
</dbReference>
<dbReference type="EC" id="2.3.2.8" evidence="2"/>
<comment type="caution">
    <text evidence="8">The sequence shown here is derived from an EMBL/GenBank/DDBJ whole genome shotgun (WGS) entry which is preliminary data.</text>
</comment>
<keyword evidence="9" id="KW-1185">Reference proteome</keyword>
<dbReference type="GO" id="GO:0004057">
    <property type="term" value="F:arginyl-tRNA--protein transferase activity"/>
    <property type="evidence" value="ECO:0007669"/>
    <property type="project" value="UniProtKB-EC"/>
</dbReference>
<dbReference type="PANTHER" id="PTHR21367:SF1">
    <property type="entry name" value="ARGINYL-TRNA--PROTEIN TRANSFERASE 1"/>
    <property type="match status" value="1"/>
</dbReference>
<evidence type="ECO:0000256" key="1">
    <source>
        <dbReference type="ARBA" id="ARBA00009991"/>
    </source>
</evidence>
<dbReference type="EMBL" id="SPNW01000054">
    <property type="protein sequence ID" value="TIA87501.1"/>
    <property type="molecule type" value="Genomic_DNA"/>
</dbReference>
<organism evidence="8 9">
    <name type="scientific">Wallemia hederae</name>
    <dbReference type="NCBI Taxonomy" id="1540922"/>
    <lineage>
        <taxon>Eukaryota</taxon>
        <taxon>Fungi</taxon>
        <taxon>Dikarya</taxon>
        <taxon>Basidiomycota</taxon>
        <taxon>Wallemiomycotina</taxon>
        <taxon>Wallemiomycetes</taxon>
        <taxon>Wallemiales</taxon>
        <taxon>Wallemiaceae</taxon>
        <taxon>Wallemia</taxon>
    </lineage>
</organism>
<sequence>MASIVVPIGYSGSSCGYCGEHGQRSAGKNSYSYGFWAVQLSCQDYKNLIDTGWRRSGAYVYNPDRARTCCPQYTIKLDAAQFKPSRSLRQELHRFNRWVTTDRHPSFSEEGAKETANHGTASAIDVDMPSAPSIAAPAVDVAKVEGVAAKHEESDDLPTDSHAQTTPHTQVTHKRKGKNNTFDLVECVKEAQKATDAAHNLHVSLEKASYTDEKFELFSKYQVGIHHETPSEQRQSSFKGFLVDGPLKYAPIQYTHGRQPSLPSHYGQYHHMYRVDGRLIAMGVVDILPQCVSSVYLMYDPLYQPLNLGKISALYEIALATEMRAAGAGPVDVYMGYYIHDCVKMKYKAAYQPSYLLDAQTHTFYSYKEAAETLDKHRWASFARGENIKLDGGIKRGDEGGGDGDGSDEDEDDENLPSPPPAGFLDPHTLPKHLLNDIKILDNKSMALLTYFTLPRSYRPQINDIVAALGEKARDFILLIT</sequence>
<evidence type="ECO:0000256" key="2">
    <source>
        <dbReference type="ARBA" id="ARBA00012025"/>
    </source>
</evidence>
<feature type="region of interest" description="Disordered" evidence="5">
    <location>
        <begin position="151"/>
        <end position="175"/>
    </location>
</feature>
<name>A0A4T0FH45_9BASI</name>
<evidence type="ECO:0000256" key="4">
    <source>
        <dbReference type="ARBA" id="ARBA00023315"/>
    </source>
</evidence>
<accession>A0A4T0FH45</accession>
<feature type="compositionally biased region" description="Acidic residues" evidence="5">
    <location>
        <begin position="400"/>
        <end position="415"/>
    </location>
</feature>
<feature type="compositionally biased region" description="Polar residues" evidence="5">
    <location>
        <begin position="161"/>
        <end position="170"/>
    </location>
</feature>
<dbReference type="PANTHER" id="PTHR21367">
    <property type="entry name" value="ARGININE-TRNA-PROTEIN TRANSFERASE 1"/>
    <property type="match status" value="1"/>
</dbReference>
<feature type="domain" description="N-end aminoacyl transferase N-terminal" evidence="6">
    <location>
        <begin position="13"/>
        <end position="90"/>
    </location>
</feature>
<dbReference type="Pfam" id="PF04377">
    <property type="entry name" value="ATE_C"/>
    <property type="match status" value="1"/>
</dbReference>
<evidence type="ECO:0000256" key="3">
    <source>
        <dbReference type="ARBA" id="ARBA00022679"/>
    </source>
</evidence>
<gene>
    <name evidence="8" type="ORF">E3P99_03141</name>
</gene>
<evidence type="ECO:0000259" key="6">
    <source>
        <dbReference type="Pfam" id="PF04376"/>
    </source>
</evidence>
<feature type="domain" description="N-end rule aminoacyl transferase C-terminal" evidence="7">
    <location>
        <begin position="213"/>
        <end position="358"/>
    </location>
</feature>
<proteinExistence type="inferred from homology"/>
<dbReference type="InterPro" id="IPR007472">
    <property type="entry name" value="N-end_Aminoacyl_Trfase_C"/>
</dbReference>
<dbReference type="Proteomes" id="UP000310189">
    <property type="component" value="Unassembled WGS sequence"/>
</dbReference>
<protein>
    <recommendedName>
        <fullName evidence="2">arginyltransferase</fullName>
        <ecNumber evidence="2">2.3.2.8</ecNumber>
    </recommendedName>
</protein>
<comment type="similarity">
    <text evidence="1">Belongs to the R-transferase family.</text>
</comment>
<keyword evidence="3" id="KW-0808">Transferase</keyword>
<dbReference type="OrthoDB" id="74183at2759"/>
<dbReference type="InterPro" id="IPR030700">
    <property type="entry name" value="N-end_Aminoacyl_Trfase"/>
</dbReference>
<keyword evidence="4" id="KW-0012">Acyltransferase</keyword>